<evidence type="ECO:0000313" key="1">
    <source>
        <dbReference type="EMBL" id="BBB15423.1"/>
    </source>
</evidence>
<protein>
    <submittedName>
        <fullName evidence="1">Uncharacterized protein</fullName>
    </submittedName>
</protein>
<organism evidence="1 2">
    <name type="scientific">Candidatus Rickettsiella viridis</name>
    <dbReference type="NCBI Taxonomy" id="676208"/>
    <lineage>
        <taxon>Bacteria</taxon>
        <taxon>Pseudomonadati</taxon>
        <taxon>Pseudomonadota</taxon>
        <taxon>Gammaproteobacteria</taxon>
        <taxon>Legionellales</taxon>
        <taxon>Coxiellaceae</taxon>
        <taxon>Rickettsiella</taxon>
    </lineage>
</organism>
<proteinExistence type="predicted"/>
<reference evidence="1 2" key="1">
    <citation type="submission" date="2017-03" db="EMBL/GenBank/DDBJ databases">
        <title>The genome sequence of Candidatus Rickettsiella viridis.</title>
        <authorList>
            <person name="Nikoh N."/>
            <person name="Tsuchida T."/>
            <person name="Yamaguchi K."/>
            <person name="Maeda T."/>
            <person name="Shigenobu S."/>
            <person name="Fukatsu T."/>
        </authorList>
    </citation>
    <scope>NUCLEOTIDE SEQUENCE [LARGE SCALE GENOMIC DNA]</scope>
    <source>
        <strain evidence="1 2">Ap-RA04</strain>
    </source>
</reference>
<dbReference type="OrthoDB" id="9798884at2"/>
<dbReference type="RefSeq" id="WP_126322878.1">
    <property type="nucleotide sequence ID" value="NZ_AP018005.1"/>
</dbReference>
<dbReference type="Proteomes" id="UP000282483">
    <property type="component" value="Chromosome"/>
</dbReference>
<evidence type="ECO:0000313" key="2">
    <source>
        <dbReference type="Proteomes" id="UP000282483"/>
    </source>
</evidence>
<dbReference type="KEGG" id="rvi:RVIR1_09450"/>
<sequence>MDNVINKEILLTQEFAGQIRNKVNQEKIPLQAGYEYHIAKGFLDLLIKLKKELKNSSCFPFENNKTNWTPEIEEKIFILYQQLKKLFSPIEGGCRPDNQSAYWSSDGRKAAEKIGIDFAHTVIGSVVNQMMPKIQMVITHNKKTNEKIESTFNFIIWSALSKLYIEETTNDAYVFLADGEIHCQSIFWNIELHALREKQHSGNIQHLFLYTLQPHAMQHYQHLLKIRNTSQSSLSENLGIQTEIDTIVTNNNNWHCELLDNSSLFKIRTKKNKAITFQSLKSYASAFYKNNPSIHASTVINNLKKKKYSDKILSAAIKIINLNDFNKKTNNYIVIIANYRNIEQLKLVFNEKAREYKKNTGAC</sequence>
<dbReference type="EMBL" id="AP018005">
    <property type="protein sequence ID" value="BBB15423.1"/>
    <property type="molecule type" value="Genomic_DNA"/>
</dbReference>
<accession>A0A2Z5UWN9</accession>
<gene>
    <name evidence="1" type="ORF">RVIR1_09450</name>
</gene>
<name>A0A2Z5UWN9_9COXI</name>
<dbReference type="AlphaFoldDB" id="A0A2Z5UWN9"/>
<keyword evidence="2" id="KW-1185">Reference proteome</keyword>